<proteinExistence type="predicted"/>
<accession>A0A974H0J9</accession>
<organism evidence="1 2">
    <name type="scientific">Xenopus laevis</name>
    <name type="common">African clawed frog</name>
    <dbReference type="NCBI Taxonomy" id="8355"/>
    <lineage>
        <taxon>Eukaryota</taxon>
        <taxon>Metazoa</taxon>
        <taxon>Chordata</taxon>
        <taxon>Craniata</taxon>
        <taxon>Vertebrata</taxon>
        <taxon>Euteleostomi</taxon>
        <taxon>Amphibia</taxon>
        <taxon>Batrachia</taxon>
        <taxon>Anura</taxon>
        <taxon>Pipoidea</taxon>
        <taxon>Pipidae</taxon>
        <taxon>Xenopodinae</taxon>
        <taxon>Xenopus</taxon>
        <taxon>Xenopus</taxon>
    </lineage>
</organism>
<dbReference type="EMBL" id="CM004483">
    <property type="protein sequence ID" value="OCT60377.1"/>
    <property type="molecule type" value="Genomic_DNA"/>
</dbReference>
<evidence type="ECO:0000313" key="1">
    <source>
        <dbReference type="EMBL" id="OCT60377.1"/>
    </source>
</evidence>
<sequence>MQSSQFSTFKNSIFLLLICTGLLSTTMPCFWAAFSSPPVYRQVYCLSQHCFPFLLLCTFNVSSLKVFLTNPLLLQSICSSRLLVCSSSHCIA</sequence>
<name>A0A974H0J9_XENLA</name>
<dbReference type="Proteomes" id="UP000694892">
    <property type="component" value="Chromosome 9_10S"/>
</dbReference>
<dbReference type="AlphaFoldDB" id="A0A974H0J9"/>
<reference evidence="2" key="1">
    <citation type="journal article" date="2016" name="Nature">
        <title>Genome evolution in the allotetraploid frog Xenopus laevis.</title>
        <authorList>
            <person name="Session A.M."/>
            <person name="Uno Y."/>
            <person name="Kwon T."/>
            <person name="Chapman J.A."/>
            <person name="Toyoda A."/>
            <person name="Takahashi S."/>
            <person name="Fukui A."/>
            <person name="Hikosaka A."/>
            <person name="Suzuki A."/>
            <person name="Kondo M."/>
            <person name="van Heeringen S.J."/>
            <person name="Quigley I."/>
            <person name="Heinz S."/>
            <person name="Ogino H."/>
            <person name="Ochi H."/>
            <person name="Hellsten U."/>
            <person name="Lyons J.B."/>
            <person name="Simakov O."/>
            <person name="Putnam N."/>
            <person name="Stites J."/>
            <person name="Kuroki Y."/>
            <person name="Tanaka T."/>
            <person name="Michiue T."/>
            <person name="Watanabe M."/>
            <person name="Bogdanovic O."/>
            <person name="Lister R."/>
            <person name="Georgiou G."/>
            <person name="Paranjpe S.S."/>
            <person name="van Kruijsbergen I."/>
            <person name="Shu S."/>
            <person name="Carlson J."/>
            <person name="Kinoshita T."/>
            <person name="Ohta Y."/>
            <person name="Mawaribuchi S."/>
            <person name="Jenkins J."/>
            <person name="Grimwood J."/>
            <person name="Schmutz J."/>
            <person name="Mitros T."/>
            <person name="Mozaffari S.V."/>
            <person name="Suzuki Y."/>
            <person name="Haramoto Y."/>
            <person name="Yamamoto T.S."/>
            <person name="Takagi C."/>
            <person name="Heald R."/>
            <person name="Miller K."/>
            <person name="Haudenschild C."/>
            <person name="Kitzman J."/>
            <person name="Nakayama T."/>
            <person name="Izutsu Y."/>
            <person name="Robert J."/>
            <person name="Fortriede J."/>
            <person name="Burns K."/>
            <person name="Lotay V."/>
            <person name="Karimi K."/>
            <person name="Yasuoka Y."/>
            <person name="Dichmann D.S."/>
            <person name="Flajnik M.F."/>
            <person name="Houston D.W."/>
            <person name="Shendure J."/>
            <person name="DuPasquier L."/>
            <person name="Vize P.D."/>
            <person name="Zorn A.M."/>
            <person name="Ito M."/>
            <person name="Marcotte E.M."/>
            <person name="Wallingford J.B."/>
            <person name="Ito Y."/>
            <person name="Asashima M."/>
            <person name="Ueno N."/>
            <person name="Matsuda Y."/>
            <person name="Veenstra G.J."/>
            <person name="Fujiyama A."/>
            <person name="Harland R.M."/>
            <person name="Taira M."/>
            <person name="Rokhsar D.S."/>
        </authorList>
    </citation>
    <scope>NUCLEOTIDE SEQUENCE [LARGE SCALE GENOMIC DNA]</scope>
    <source>
        <strain evidence="2">J</strain>
    </source>
</reference>
<protein>
    <submittedName>
        <fullName evidence="1">Uncharacterized protein</fullName>
    </submittedName>
</protein>
<gene>
    <name evidence="1" type="ORF">XELAEV_18046396mg</name>
</gene>
<evidence type="ECO:0000313" key="2">
    <source>
        <dbReference type="Proteomes" id="UP000694892"/>
    </source>
</evidence>